<accession>A0A8S5SF16</accession>
<organism evidence="1">
    <name type="scientific">Myoviridae sp. ct8mY9</name>
    <dbReference type="NCBI Taxonomy" id="2827664"/>
    <lineage>
        <taxon>Viruses</taxon>
        <taxon>Duplodnaviria</taxon>
        <taxon>Heunggongvirae</taxon>
        <taxon>Uroviricota</taxon>
        <taxon>Caudoviricetes</taxon>
    </lineage>
</organism>
<name>A0A8S5SF16_9CAUD</name>
<evidence type="ECO:0000313" key="1">
    <source>
        <dbReference type="EMBL" id="DAF49419.1"/>
    </source>
</evidence>
<protein>
    <submittedName>
        <fullName evidence="1">Uncharacterized protein</fullName>
    </submittedName>
</protein>
<sequence>MDEEAIKELKKLVKSEEEINLKFPEHDFFATALKIGITIEDLKELTYVDILKIFISFLQKDKDKTTNGVRKATQEEINQLVARM</sequence>
<dbReference type="EMBL" id="BK032581">
    <property type="protein sequence ID" value="DAF49419.1"/>
    <property type="molecule type" value="Genomic_DNA"/>
</dbReference>
<reference evidence="1" key="1">
    <citation type="journal article" date="2021" name="Proc. Natl. Acad. Sci. U.S.A.">
        <title>A Catalog of Tens of Thousands of Viruses from Human Metagenomes Reveals Hidden Associations with Chronic Diseases.</title>
        <authorList>
            <person name="Tisza M.J."/>
            <person name="Buck C.B."/>
        </authorList>
    </citation>
    <scope>NUCLEOTIDE SEQUENCE</scope>
    <source>
        <strain evidence="1">Ct8mY9</strain>
    </source>
</reference>
<proteinExistence type="predicted"/>